<dbReference type="PANTHER" id="PTHR12945">
    <property type="entry name" value="TRANSLATION INITIATION FACTOR EIF3-RELATED"/>
    <property type="match status" value="1"/>
</dbReference>
<keyword evidence="5" id="KW-0819">tRNA processing</keyword>
<dbReference type="Pfam" id="PF00743">
    <property type="entry name" value="FMO-like"/>
    <property type="match status" value="2"/>
</dbReference>
<dbReference type="GO" id="GO:0004499">
    <property type="term" value="F:N,N-dimethylaniline monooxygenase activity"/>
    <property type="evidence" value="ECO:0007669"/>
    <property type="project" value="InterPro"/>
</dbReference>
<evidence type="ECO:0000256" key="10">
    <source>
        <dbReference type="SAM" id="MobiDB-lite"/>
    </source>
</evidence>
<keyword evidence="12" id="KW-1185">Reference proteome</keyword>
<evidence type="ECO:0000256" key="3">
    <source>
        <dbReference type="ARBA" id="ARBA00021704"/>
    </source>
</evidence>
<dbReference type="GO" id="GO:0050661">
    <property type="term" value="F:NADP binding"/>
    <property type="evidence" value="ECO:0007669"/>
    <property type="project" value="InterPro"/>
</dbReference>
<evidence type="ECO:0000256" key="9">
    <source>
        <dbReference type="ARBA" id="ARBA00032319"/>
    </source>
</evidence>
<keyword evidence="8" id="KW-0539">Nucleus</keyword>
<evidence type="ECO:0000256" key="4">
    <source>
        <dbReference type="ARBA" id="ARBA00022630"/>
    </source>
</evidence>
<evidence type="ECO:0000256" key="2">
    <source>
        <dbReference type="ARBA" id="ARBA00008320"/>
    </source>
</evidence>
<dbReference type="InterPro" id="IPR036188">
    <property type="entry name" value="FAD/NAD-bd_sf"/>
</dbReference>
<reference evidence="11" key="1">
    <citation type="journal article" date="2020" name="BMC Genomics">
        <title>Correction to: Identification and distribution of gene clusters required for synthesis of sphingolipid metabolism inhibitors in diverse species of the filamentous fungus Fusarium.</title>
        <authorList>
            <person name="Kim H.S."/>
            <person name="Lohmar J.M."/>
            <person name="Busman M."/>
            <person name="Brown D.W."/>
            <person name="Naumann T.A."/>
            <person name="Divon H.H."/>
            <person name="Lysoe E."/>
            <person name="Uhlig S."/>
            <person name="Proctor R.H."/>
        </authorList>
    </citation>
    <scope>NUCLEOTIDE SEQUENCE</scope>
    <source>
        <strain evidence="11">NRRL 45417</strain>
    </source>
</reference>
<accession>A0A8H4SPL2</accession>
<dbReference type="GO" id="GO:0050660">
    <property type="term" value="F:flavin adenine dinucleotide binding"/>
    <property type="evidence" value="ECO:0007669"/>
    <property type="project" value="InterPro"/>
</dbReference>
<evidence type="ECO:0000256" key="7">
    <source>
        <dbReference type="ARBA" id="ARBA00023002"/>
    </source>
</evidence>
<dbReference type="EMBL" id="JABFAI010000566">
    <property type="protein sequence ID" value="KAF4943387.1"/>
    <property type="molecule type" value="Genomic_DNA"/>
</dbReference>
<protein>
    <recommendedName>
        <fullName evidence="3">tRNA (adenine(58)-N(1))-methyltransferase non-catalytic subunit TRM6</fullName>
    </recommendedName>
    <alternativeName>
        <fullName evidence="9">tRNA(m1A58)-methyltransferase subunit TRM6</fullName>
    </alternativeName>
</protein>
<comment type="subcellular location">
    <subcellularLocation>
        <location evidence="1">Nucleus</location>
    </subcellularLocation>
</comment>
<organism evidence="11 12">
    <name type="scientific">Fusarium gaditjirri</name>
    <dbReference type="NCBI Taxonomy" id="282569"/>
    <lineage>
        <taxon>Eukaryota</taxon>
        <taxon>Fungi</taxon>
        <taxon>Dikarya</taxon>
        <taxon>Ascomycota</taxon>
        <taxon>Pezizomycotina</taxon>
        <taxon>Sordariomycetes</taxon>
        <taxon>Hypocreomycetidae</taxon>
        <taxon>Hypocreales</taxon>
        <taxon>Nectriaceae</taxon>
        <taxon>Fusarium</taxon>
        <taxon>Fusarium nisikadoi species complex</taxon>
    </lineage>
</organism>
<dbReference type="AlphaFoldDB" id="A0A8H4SPL2"/>
<comment type="caution">
    <text evidence="11">The sequence shown here is derived from an EMBL/GenBank/DDBJ whole genome shotgun (WGS) entry which is preliminary data.</text>
</comment>
<evidence type="ECO:0000313" key="12">
    <source>
        <dbReference type="Proteomes" id="UP000604273"/>
    </source>
</evidence>
<evidence type="ECO:0000256" key="1">
    <source>
        <dbReference type="ARBA" id="ARBA00004123"/>
    </source>
</evidence>
<proteinExistence type="inferred from homology"/>
<dbReference type="OrthoDB" id="10254665at2759"/>
<evidence type="ECO:0000256" key="8">
    <source>
        <dbReference type="ARBA" id="ARBA00023242"/>
    </source>
</evidence>
<comment type="similarity">
    <text evidence="2">Belongs to the TRM6/GCD10 family.</text>
</comment>
<evidence type="ECO:0000256" key="6">
    <source>
        <dbReference type="ARBA" id="ARBA00022827"/>
    </source>
</evidence>
<dbReference type="GO" id="GO:0031515">
    <property type="term" value="C:tRNA (m1A) methyltransferase complex"/>
    <property type="evidence" value="ECO:0007669"/>
    <property type="project" value="InterPro"/>
</dbReference>
<dbReference type="PRINTS" id="PR00370">
    <property type="entry name" value="FMOXYGENASE"/>
</dbReference>
<dbReference type="SUPFAM" id="SSF51905">
    <property type="entry name" value="FAD/NAD(P)-binding domain"/>
    <property type="match status" value="2"/>
</dbReference>
<dbReference type="Pfam" id="PF04189">
    <property type="entry name" value="Gcd10p"/>
    <property type="match status" value="1"/>
</dbReference>
<evidence type="ECO:0000256" key="5">
    <source>
        <dbReference type="ARBA" id="ARBA00022694"/>
    </source>
</evidence>
<dbReference type="InterPro" id="IPR000960">
    <property type="entry name" value="Flavin_mOase"/>
</dbReference>
<feature type="region of interest" description="Disordered" evidence="10">
    <location>
        <begin position="801"/>
        <end position="859"/>
    </location>
</feature>
<dbReference type="GO" id="GO:0005634">
    <property type="term" value="C:nucleus"/>
    <property type="evidence" value="ECO:0007669"/>
    <property type="project" value="UniProtKB-SubCell"/>
</dbReference>
<keyword evidence="7" id="KW-0560">Oxidoreductase</keyword>
<keyword evidence="4" id="KW-0285">Flavoprotein</keyword>
<reference evidence="11" key="2">
    <citation type="submission" date="2020-05" db="EMBL/GenBank/DDBJ databases">
        <authorList>
            <person name="Kim H.-S."/>
            <person name="Proctor R.H."/>
            <person name="Brown D.W."/>
        </authorList>
    </citation>
    <scope>NUCLEOTIDE SEQUENCE</scope>
    <source>
        <strain evidence="11">NRRL 45417</strain>
    </source>
</reference>
<dbReference type="PANTHER" id="PTHR12945:SF0">
    <property type="entry name" value="TRNA (ADENINE(58)-N(1))-METHYLTRANSFERASE NON-CATALYTIC SUBUNIT TRM6"/>
    <property type="match status" value="1"/>
</dbReference>
<sequence length="1193" mass="133843">MKVAVIGGGPAGLATLRFLAHAHEYFPIPPIEVRLFEAESHIGGTFSYRVYEDAELVSSKYLTAFSDFRLPDNAPDFVTPEVYVQYLKDYATNFDLWPMIERNTKVEKVRRGPNNVGHVMSLRNKQGPFNWECDAVAVCSGINVNPAIPYIEGINRVPKVLHSSRLKSRDQFGKNTNVYIMGAGETGMDLAYLAVTSGAKTVTLCHRDGFFCAPKLLWTYYDSWIKNMHKFISGTEEGPDQWVGQMSPTRKYMDSILLCKSDKALPYMSIGKRSQSWGNRIRSFFMNVKIEDTKGKKIDVVTWPTKIDRDGNMQFDNKILSDSVLPKEQLKPDVLVFATGYTREFPFLDNEYPTVSQTNIREIYKEGDVTLGYIGFVRPSIGAIPPLAELQAQLWVLHLLQHQYPKEVSAARDSNALESYDLDYRLHPRSNYSFYETKRAVDHESYAYQLALDIGSAPKALSVMKKGWKVFYTWAMGSNFNTKFRMVGPWKWEQGAENIMRNELYNIVKRSGGLVYLATYTLAPLFLFGSMSLALYAWYAICDFFTSLFGGHSGSATNARDAHDDRIATISLGKYGSFPTNLIINRPYHFTYEVQDKREGETFARLRVVPAKELNADDLADTSAEATEPAEGDDVVAAADGEELTLVDESGKVLIRSNREIIDDSARQTLKPEEIEELKRKGASAGKELIAKLLLSHTAIDQKTAYSLAKYKLLKTKKYIRRFTVLPLDVPMLAQWLLEDRDASKILEMRQEMMALVGCWADVHYGGVSTEGTGASQGGRWLVVDDTGGLLVASLAERMDILHPKPEEEKTEDPAARKDTETNTAPPDEMDQDQPQTTETTDPEQKQEKKRSSKRSDFNVPYVNKNTLTLIHGQTQPNLALLRYFNYDAANANPSPPYHPLDTNLMDISWLQLLSPEEDEAYNNKPPEATPEEIATWKTNRRGNYHRKRRRWARIRHVVDTTRAGGFSGLAVASTMDPISIVRSTVPLLAGGAPIAIYSPTIEPLTQLADCFSVARRAAWVSSPPPEVESKTAEELERWEGSEEFPINPTLLLGVTIQTSRARRWQVLPGRTHPFMMGRGGADGFLLTAWRAVPVEGKIEARGRFIITTDRYNIPVVFDGVQISLIIVVGNIYGIPIVIVDLRGSLITIEVSGSLVGAEVMSSVLATVLFFAHSDVVVFVQHVLRDGIRMDLV</sequence>
<dbReference type="InterPro" id="IPR020946">
    <property type="entry name" value="Flavin_mOase-like"/>
</dbReference>
<evidence type="ECO:0000313" key="11">
    <source>
        <dbReference type="EMBL" id="KAF4943387.1"/>
    </source>
</evidence>
<gene>
    <name evidence="11" type="ORF">FGADI_13448</name>
</gene>
<name>A0A8H4SPL2_9HYPO</name>
<dbReference type="Proteomes" id="UP000604273">
    <property type="component" value="Unassembled WGS sequence"/>
</dbReference>
<dbReference type="Gene3D" id="3.50.50.60">
    <property type="entry name" value="FAD/NAD(P)-binding domain"/>
    <property type="match status" value="1"/>
</dbReference>
<dbReference type="GO" id="GO:0030488">
    <property type="term" value="P:tRNA methylation"/>
    <property type="evidence" value="ECO:0007669"/>
    <property type="project" value="InterPro"/>
</dbReference>
<dbReference type="InterPro" id="IPR017423">
    <property type="entry name" value="TRM6"/>
</dbReference>
<feature type="compositionally biased region" description="Basic and acidic residues" evidence="10">
    <location>
        <begin position="801"/>
        <end position="821"/>
    </location>
</feature>
<keyword evidence="6" id="KW-0274">FAD</keyword>